<sequence>MSFTITSVCGHYEMIRPSGDVTRVAVLYLYIAASLFRLFTKPELNYVRSWFSIINGFSRFYGEMVNVRVPVPSEDAVQLLKYWLDLEIRAKVTFKRVVDSSNGLIVDLPKRKRWRSKWSA</sequence>
<evidence type="ECO:0000313" key="3">
    <source>
        <dbReference type="Proteomes" id="UP001151760"/>
    </source>
</evidence>
<reference evidence="2" key="2">
    <citation type="submission" date="2022-01" db="EMBL/GenBank/DDBJ databases">
        <authorList>
            <person name="Yamashiro T."/>
            <person name="Shiraishi A."/>
            <person name="Satake H."/>
            <person name="Nakayama K."/>
        </authorList>
    </citation>
    <scope>NUCLEOTIDE SEQUENCE</scope>
</reference>
<comment type="subcellular location">
    <subcellularLocation>
        <location evidence="1">Virion</location>
    </subcellularLocation>
</comment>
<keyword evidence="2" id="KW-0946">Virion</keyword>
<dbReference type="InterPro" id="IPR004902">
    <property type="entry name" value="Rhabdo_ncap_2"/>
</dbReference>
<comment type="caution">
    <text evidence="2">The sequence shown here is derived from an EMBL/GenBank/DDBJ whole genome shotgun (WGS) entry which is preliminary data.</text>
</comment>
<dbReference type="Proteomes" id="UP001151760">
    <property type="component" value="Unassembled WGS sequence"/>
</dbReference>
<keyword evidence="3" id="KW-1185">Reference proteome</keyword>
<evidence type="ECO:0000313" key="2">
    <source>
        <dbReference type="EMBL" id="GJT41001.1"/>
    </source>
</evidence>
<protein>
    <submittedName>
        <fullName evidence="2">Coat protein</fullName>
    </submittedName>
</protein>
<reference evidence="2" key="1">
    <citation type="journal article" date="2022" name="Int. J. Mol. Sci.">
        <title>Draft Genome of Tanacetum Coccineum: Genomic Comparison of Closely Related Tanacetum-Family Plants.</title>
        <authorList>
            <person name="Yamashiro T."/>
            <person name="Shiraishi A."/>
            <person name="Nakayama K."/>
            <person name="Satake H."/>
        </authorList>
    </citation>
    <scope>NUCLEOTIDE SEQUENCE</scope>
</reference>
<proteinExistence type="predicted"/>
<keyword evidence="2" id="KW-0167">Capsid protein</keyword>
<organism evidence="2 3">
    <name type="scientific">Tanacetum coccineum</name>
    <dbReference type="NCBI Taxonomy" id="301880"/>
    <lineage>
        <taxon>Eukaryota</taxon>
        <taxon>Viridiplantae</taxon>
        <taxon>Streptophyta</taxon>
        <taxon>Embryophyta</taxon>
        <taxon>Tracheophyta</taxon>
        <taxon>Spermatophyta</taxon>
        <taxon>Magnoliopsida</taxon>
        <taxon>eudicotyledons</taxon>
        <taxon>Gunneridae</taxon>
        <taxon>Pentapetalae</taxon>
        <taxon>asterids</taxon>
        <taxon>campanulids</taxon>
        <taxon>Asterales</taxon>
        <taxon>Asteraceae</taxon>
        <taxon>Asteroideae</taxon>
        <taxon>Anthemideae</taxon>
        <taxon>Anthemidinae</taxon>
        <taxon>Tanacetum</taxon>
    </lineage>
</organism>
<name>A0ABQ5DP90_9ASTR</name>
<gene>
    <name evidence="2" type="ORF">Tco_0940866</name>
</gene>
<dbReference type="EMBL" id="BQNB010015523">
    <property type="protein sequence ID" value="GJT41001.1"/>
    <property type="molecule type" value="Genomic_DNA"/>
</dbReference>
<dbReference type="Pfam" id="PF03216">
    <property type="entry name" value="Rhabdo_ncap_2"/>
    <property type="match status" value="1"/>
</dbReference>
<accession>A0ABQ5DP90</accession>
<evidence type="ECO:0000256" key="1">
    <source>
        <dbReference type="ARBA" id="ARBA00004328"/>
    </source>
</evidence>